<proteinExistence type="predicted"/>
<evidence type="ECO:0000313" key="3">
    <source>
        <dbReference type="Proteomes" id="UP000187609"/>
    </source>
</evidence>
<protein>
    <recommendedName>
        <fullName evidence="4">Carboxypeptidase A inhibitor-like domain-containing protein</fullName>
    </recommendedName>
</protein>
<comment type="caution">
    <text evidence="2">The sequence shown here is derived from an EMBL/GenBank/DDBJ whole genome shotgun (WGS) entry which is preliminary data.</text>
</comment>
<reference evidence="2" key="1">
    <citation type="submission" date="2016-11" db="EMBL/GenBank/DDBJ databases">
        <title>The genome of Nicotiana attenuata.</title>
        <authorList>
            <person name="Xu S."/>
            <person name="Brockmoeller T."/>
            <person name="Gaquerel E."/>
            <person name="Navarro A."/>
            <person name="Kuhl H."/>
            <person name="Gase K."/>
            <person name="Ling Z."/>
            <person name="Zhou W."/>
            <person name="Kreitzer C."/>
            <person name="Stanke M."/>
            <person name="Tang H."/>
            <person name="Lyons E."/>
            <person name="Pandey P."/>
            <person name="Pandey S.P."/>
            <person name="Timmermann B."/>
            <person name="Baldwin I.T."/>
        </authorList>
    </citation>
    <scope>NUCLEOTIDE SEQUENCE [LARGE SCALE GENOMIC DNA]</scope>
    <source>
        <strain evidence="2">UT</strain>
    </source>
</reference>
<name>A0A1J6KCH6_NICAT</name>
<evidence type="ECO:0008006" key="4">
    <source>
        <dbReference type="Google" id="ProtNLM"/>
    </source>
</evidence>
<keyword evidence="1" id="KW-1133">Transmembrane helix</keyword>
<keyword evidence="1" id="KW-0472">Membrane</keyword>
<keyword evidence="3" id="KW-1185">Reference proteome</keyword>
<sequence length="100" mass="11655">MQKLLRSVKYYFFYNMILLKFGFVLTVLLMTITISLPWFSNSKVEAIQNVEHDLSRLERSLVPRLNGFFTCGRTCVTSKECEDCWICCTCRFGYCDTVAP</sequence>
<dbReference type="AlphaFoldDB" id="A0A1J6KCH6"/>
<feature type="transmembrane region" description="Helical" evidence="1">
    <location>
        <begin position="12"/>
        <end position="39"/>
    </location>
</feature>
<dbReference type="Gramene" id="OIT27126">
    <property type="protein sequence ID" value="OIT27126"/>
    <property type="gene ID" value="A4A49_53732"/>
</dbReference>
<gene>
    <name evidence="2" type="ORF">A4A49_53732</name>
</gene>
<dbReference type="EMBL" id="MJEQ01002522">
    <property type="protein sequence ID" value="OIT27126.1"/>
    <property type="molecule type" value="Genomic_DNA"/>
</dbReference>
<keyword evidence="1" id="KW-0812">Transmembrane</keyword>
<dbReference type="Proteomes" id="UP000187609">
    <property type="component" value="Unassembled WGS sequence"/>
</dbReference>
<evidence type="ECO:0000313" key="2">
    <source>
        <dbReference type="EMBL" id="OIT27126.1"/>
    </source>
</evidence>
<organism evidence="2 3">
    <name type="scientific">Nicotiana attenuata</name>
    <name type="common">Coyote tobacco</name>
    <dbReference type="NCBI Taxonomy" id="49451"/>
    <lineage>
        <taxon>Eukaryota</taxon>
        <taxon>Viridiplantae</taxon>
        <taxon>Streptophyta</taxon>
        <taxon>Embryophyta</taxon>
        <taxon>Tracheophyta</taxon>
        <taxon>Spermatophyta</taxon>
        <taxon>Magnoliopsida</taxon>
        <taxon>eudicotyledons</taxon>
        <taxon>Gunneridae</taxon>
        <taxon>Pentapetalae</taxon>
        <taxon>asterids</taxon>
        <taxon>lamiids</taxon>
        <taxon>Solanales</taxon>
        <taxon>Solanaceae</taxon>
        <taxon>Nicotianoideae</taxon>
        <taxon>Nicotianeae</taxon>
        <taxon>Nicotiana</taxon>
    </lineage>
</organism>
<evidence type="ECO:0000256" key="1">
    <source>
        <dbReference type="SAM" id="Phobius"/>
    </source>
</evidence>
<accession>A0A1J6KCH6</accession>